<accession>A0AAQ4DH69</accession>
<dbReference type="InterPro" id="IPR036179">
    <property type="entry name" value="Ig-like_dom_sf"/>
</dbReference>
<dbReference type="InterPro" id="IPR003599">
    <property type="entry name" value="Ig_sub"/>
</dbReference>
<dbReference type="InterPro" id="IPR003961">
    <property type="entry name" value="FN3_dom"/>
</dbReference>
<dbReference type="SMART" id="SM00408">
    <property type="entry name" value="IGc2"/>
    <property type="match status" value="1"/>
</dbReference>
<dbReference type="InterPro" id="IPR036116">
    <property type="entry name" value="FN3_sf"/>
</dbReference>
<keyword evidence="2 4" id="KW-0472">Membrane</keyword>
<dbReference type="PROSITE" id="PS50853">
    <property type="entry name" value="FN3"/>
    <property type="match status" value="1"/>
</dbReference>
<evidence type="ECO:0000259" key="5">
    <source>
        <dbReference type="PROSITE" id="PS50835"/>
    </source>
</evidence>
<feature type="domain" description="Ig-like" evidence="5">
    <location>
        <begin position="68"/>
        <end position="160"/>
    </location>
</feature>
<evidence type="ECO:0000313" key="7">
    <source>
        <dbReference type="EMBL" id="KAK8761809.1"/>
    </source>
</evidence>
<evidence type="ECO:0000256" key="3">
    <source>
        <dbReference type="ARBA" id="ARBA00023157"/>
    </source>
</evidence>
<dbReference type="AlphaFoldDB" id="A0AAQ4DH69"/>
<sequence>MHCDLVSVPHAGKPSPSITWFKNGKMVTNLTRASARGNIRSDAIIPRLERSDLLSVFTCQVSNNISAPVATSVKLEMILRPLEAVVRRGDTPLSAKIPVEIVCEAMGSRPPATISWWRNGVQLNQTFNHVSADGNVTTSVVNFTPTSADNGLQLMCRAQNPLLPGAVAEDVWVMRIYYKPILSVELGPPYRNSSLVEGSDVFLECRARANPPVTDVGWRRDGSVLVPSAGPQEPVVGNGNLLAIQKLSRHDSGNYSCFSGNSEGVSESAWFSLRVQHAPVCKQDSAVVYVGSRGDEVQVVCEVLAHPDLVSFQWSFDGGGDGGSRELHSGFSGDRATLSSVMRYTPLTDADFGTLYCRANSSAGHQRRPCVFHIVQAKPPEPLHNCQICNLTETSLGVTCWTGHGSPDAAHGSAGLNTTYVLELYSSQQASQVLNVSGSQPVFSVRNLQPRTEYFIVLYGVNSLGHSNAVKLYASTLTSAEALLDTEHAWNVLGLGVYSSILIVVLVILCLVLLVLAFVVNRWRKKHTLRGLPTAASAPFGASIDEGASYVRETASIAGRLPCHTTDMYYTLPQLHSRHNGIRLQTFSREVM</sequence>
<dbReference type="SUPFAM" id="SSF48726">
    <property type="entry name" value="Immunoglobulin"/>
    <property type="match status" value="4"/>
</dbReference>
<feature type="domain" description="Ig-like" evidence="5">
    <location>
        <begin position="279"/>
        <end position="362"/>
    </location>
</feature>
<comment type="subcellular location">
    <subcellularLocation>
        <location evidence="1">Membrane</location>
        <topology evidence="1">Single-pass membrane protein</topology>
    </subcellularLocation>
</comment>
<reference evidence="7 8" key="1">
    <citation type="journal article" date="2023" name="Arcadia Sci">
        <title>De novo assembly of a long-read Amblyomma americanum tick genome.</title>
        <authorList>
            <person name="Chou S."/>
            <person name="Poskanzer K.E."/>
            <person name="Rollins M."/>
            <person name="Thuy-Boun P.S."/>
        </authorList>
    </citation>
    <scope>NUCLEOTIDE SEQUENCE [LARGE SCALE GENOMIC DNA]</scope>
    <source>
        <strain evidence="7">F_SG_1</strain>
        <tissue evidence="7">Salivary glands</tissue>
    </source>
</reference>
<feature type="domain" description="Ig-like" evidence="5">
    <location>
        <begin position="1"/>
        <end position="64"/>
    </location>
</feature>
<protein>
    <submittedName>
        <fullName evidence="7">Uncharacterized protein</fullName>
    </submittedName>
</protein>
<dbReference type="InterPro" id="IPR013783">
    <property type="entry name" value="Ig-like_fold"/>
</dbReference>
<feature type="domain" description="Ig-like" evidence="5">
    <location>
        <begin position="180"/>
        <end position="272"/>
    </location>
</feature>
<dbReference type="SMART" id="SM00409">
    <property type="entry name" value="IG"/>
    <property type="match status" value="2"/>
</dbReference>
<dbReference type="Proteomes" id="UP001321473">
    <property type="component" value="Unassembled WGS sequence"/>
</dbReference>
<feature type="domain" description="Fibronectin type-III" evidence="6">
    <location>
        <begin position="379"/>
        <end position="482"/>
    </location>
</feature>
<dbReference type="CDD" id="cd00063">
    <property type="entry name" value="FN3"/>
    <property type="match status" value="1"/>
</dbReference>
<evidence type="ECO:0000256" key="1">
    <source>
        <dbReference type="ARBA" id="ARBA00004167"/>
    </source>
</evidence>
<dbReference type="InterPro" id="IPR013162">
    <property type="entry name" value="CD80_C2-set"/>
</dbReference>
<comment type="caution">
    <text evidence="7">The sequence shown here is derived from an EMBL/GenBank/DDBJ whole genome shotgun (WGS) entry which is preliminary data.</text>
</comment>
<dbReference type="PANTHER" id="PTHR23278:SF19">
    <property type="entry name" value="OBSCURIN"/>
    <property type="match status" value="1"/>
</dbReference>
<gene>
    <name evidence="7" type="ORF">V5799_026923</name>
</gene>
<dbReference type="PANTHER" id="PTHR23278">
    <property type="entry name" value="SIDESTEP PROTEIN"/>
    <property type="match status" value="1"/>
</dbReference>
<dbReference type="InterPro" id="IPR003598">
    <property type="entry name" value="Ig_sub2"/>
</dbReference>
<keyword evidence="4" id="KW-0812">Transmembrane</keyword>
<feature type="transmembrane region" description="Helical" evidence="4">
    <location>
        <begin position="495"/>
        <end position="520"/>
    </location>
</feature>
<dbReference type="PROSITE" id="PS50835">
    <property type="entry name" value="IG_LIKE"/>
    <property type="match status" value="4"/>
</dbReference>
<dbReference type="SUPFAM" id="SSF49265">
    <property type="entry name" value="Fibronectin type III"/>
    <property type="match status" value="1"/>
</dbReference>
<evidence type="ECO:0000256" key="4">
    <source>
        <dbReference type="SAM" id="Phobius"/>
    </source>
</evidence>
<dbReference type="GO" id="GO:0016020">
    <property type="term" value="C:membrane"/>
    <property type="evidence" value="ECO:0007669"/>
    <property type="project" value="UniProtKB-SubCell"/>
</dbReference>
<proteinExistence type="predicted"/>
<evidence type="ECO:0000313" key="8">
    <source>
        <dbReference type="Proteomes" id="UP001321473"/>
    </source>
</evidence>
<organism evidence="7 8">
    <name type="scientific">Amblyomma americanum</name>
    <name type="common">Lone star tick</name>
    <dbReference type="NCBI Taxonomy" id="6943"/>
    <lineage>
        <taxon>Eukaryota</taxon>
        <taxon>Metazoa</taxon>
        <taxon>Ecdysozoa</taxon>
        <taxon>Arthropoda</taxon>
        <taxon>Chelicerata</taxon>
        <taxon>Arachnida</taxon>
        <taxon>Acari</taxon>
        <taxon>Parasitiformes</taxon>
        <taxon>Ixodida</taxon>
        <taxon>Ixodoidea</taxon>
        <taxon>Ixodidae</taxon>
        <taxon>Amblyomminae</taxon>
        <taxon>Amblyomma</taxon>
    </lineage>
</organism>
<keyword evidence="3" id="KW-1015">Disulfide bond</keyword>
<dbReference type="Gene3D" id="2.60.40.10">
    <property type="entry name" value="Immunoglobulins"/>
    <property type="match status" value="5"/>
</dbReference>
<dbReference type="Pfam" id="PF13927">
    <property type="entry name" value="Ig_3"/>
    <property type="match status" value="1"/>
</dbReference>
<keyword evidence="4" id="KW-1133">Transmembrane helix</keyword>
<evidence type="ECO:0000256" key="2">
    <source>
        <dbReference type="ARBA" id="ARBA00023136"/>
    </source>
</evidence>
<dbReference type="EMBL" id="JARKHS020030738">
    <property type="protein sequence ID" value="KAK8761809.1"/>
    <property type="molecule type" value="Genomic_DNA"/>
</dbReference>
<dbReference type="CDD" id="cd00096">
    <property type="entry name" value="Ig"/>
    <property type="match status" value="1"/>
</dbReference>
<evidence type="ECO:0000259" key="6">
    <source>
        <dbReference type="PROSITE" id="PS50853"/>
    </source>
</evidence>
<dbReference type="Pfam" id="PF08205">
    <property type="entry name" value="C2-set_2"/>
    <property type="match status" value="1"/>
</dbReference>
<keyword evidence="8" id="KW-1185">Reference proteome</keyword>
<dbReference type="InterPro" id="IPR007110">
    <property type="entry name" value="Ig-like_dom"/>
</dbReference>
<name>A0AAQ4DH69_AMBAM</name>